<reference evidence="3 4" key="1">
    <citation type="submission" date="2018-01" db="EMBL/GenBank/DDBJ databases">
        <title>G. obscuriglobus.</title>
        <authorList>
            <person name="Franke J."/>
            <person name="Blomberg W."/>
            <person name="Selmecki A."/>
        </authorList>
    </citation>
    <scope>NUCLEOTIDE SEQUENCE [LARGE SCALE GENOMIC DNA]</scope>
    <source>
        <strain evidence="3 4">DSM 5831</strain>
    </source>
</reference>
<name>A0A2Z3HEC8_9BACT</name>
<dbReference type="KEGG" id="gog:C1280_25760"/>
<dbReference type="RefSeq" id="WP_010034456.1">
    <property type="nucleotide sequence ID" value="NZ_CP025958.1"/>
</dbReference>
<dbReference type="PANTHER" id="PTHR45947:SF3">
    <property type="entry name" value="SULFOQUINOVOSYL TRANSFERASE SQD2"/>
    <property type="match status" value="1"/>
</dbReference>
<dbReference type="EMBL" id="CP025958">
    <property type="protein sequence ID" value="AWM40074.1"/>
    <property type="molecule type" value="Genomic_DNA"/>
</dbReference>
<keyword evidence="4" id="KW-1185">Reference proteome</keyword>
<gene>
    <name evidence="3" type="ORF">C1280_25760</name>
</gene>
<dbReference type="InterPro" id="IPR050194">
    <property type="entry name" value="Glycosyltransferase_grp1"/>
</dbReference>
<dbReference type="OrthoDB" id="232381at2"/>
<dbReference type="PANTHER" id="PTHR45947">
    <property type="entry name" value="SULFOQUINOVOSYL TRANSFERASE SQD2"/>
    <property type="match status" value="1"/>
</dbReference>
<evidence type="ECO:0000259" key="1">
    <source>
        <dbReference type="Pfam" id="PF00534"/>
    </source>
</evidence>
<organism evidence="3 4">
    <name type="scientific">Gemmata obscuriglobus</name>
    <dbReference type="NCBI Taxonomy" id="114"/>
    <lineage>
        <taxon>Bacteria</taxon>
        <taxon>Pseudomonadati</taxon>
        <taxon>Planctomycetota</taxon>
        <taxon>Planctomycetia</taxon>
        <taxon>Gemmatales</taxon>
        <taxon>Gemmataceae</taxon>
        <taxon>Gemmata</taxon>
    </lineage>
</organism>
<dbReference type="AlphaFoldDB" id="A0A2Z3HEC8"/>
<accession>A0A2Z3HEC8</accession>
<sequence length="393" mass="42255">MTPLRILHVIPAVAPRYGGPSAAIVPMCEALNALGGVTADVATTDVDGAGAYDASQWPARNTPLRLFPVSRRTGARWAHSAPLARWLDGHVRSYDVVHVHSAWLHSTYAACRAARRHRVPVVYRPCGTLSPYTWARNRLMKAAYWVGFERSNVRSAAAFHCTSDDEAAELRLYRGLKAPVVVQPLGVAPDAWTAPTRGAALRERCGLPADGPPVVLFLSRMHPKKGVTDLLLPAFARLTRSATLVIAGGADGSAPDYLNEIARTIERLGLTARVRVLGPVRSPDRWELFDGAAVLALPSHQENFGLVVAESMARGVPVVVSDQVQIAPHVVAAKAGAVVPRDVDALAAALDALLEHPAGRAATGTRGREYARAVFDWAAVAARLRDLYRTLTK</sequence>
<protein>
    <recommendedName>
        <fullName evidence="5">Glycosyl transferase family 1</fullName>
    </recommendedName>
</protein>
<evidence type="ECO:0000313" key="4">
    <source>
        <dbReference type="Proteomes" id="UP000245802"/>
    </source>
</evidence>
<dbReference type="Pfam" id="PF13579">
    <property type="entry name" value="Glyco_trans_4_4"/>
    <property type="match status" value="1"/>
</dbReference>
<dbReference type="InterPro" id="IPR001296">
    <property type="entry name" value="Glyco_trans_1"/>
</dbReference>
<dbReference type="SUPFAM" id="SSF53756">
    <property type="entry name" value="UDP-Glycosyltransferase/glycogen phosphorylase"/>
    <property type="match status" value="1"/>
</dbReference>
<dbReference type="Proteomes" id="UP000245802">
    <property type="component" value="Chromosome"/>
</dbReference>
<evidence type="ECO:0000313" key="3">
    <source>
        <dbReference type="EMBL" id="AWM40074.1"/>
    </source>
</evidence>
<evidence type="ECO:0008006" key="5">
    <source>
        <dbReference type="Google" id="ProtNLM"/>
    </source>
</evidence>
<feature type="domain" description="Glycosyltransferase subfamily 4-like N-terminal" evidence="2">
    <location>
        <begin position="18"/>
        <end position="186"/>
    </location>
</feature>
<evidence type="ECO:0000259" key="2">
    <source>
        <dbReference type="Pfam" id="PF13579"/>
    </source>
</evidence>
<feature type="domain" description="Glycosyl transferase family 1" evidence="1">
    <location>
        <begin position="209"/>
        <end position="369"/>
    </location>
</feature>
<dbReference type="InterPro" id="IPR028098">
    <property type="entry name" value="Glyco_trans_4-like_N"/>
</dbReference>
<proteinExistence type="predicted"/>
<dbReference type="GO" id="GO:0016758">
    <property type="term" value="F:hexosyltransferase activity"/>
    <property type="evidence" value="ECO:0007669"/>
    <property type="project" value="TreeGrafter"/>
</dbReference>
<dbReference type="Pfam" id="PF00534">
    <property type="entry name" value="Glycos_transf_1"/>
    <property type="match status" value="1"/>
</dbReference>
<dbReference type="Gene3D" id="3.40.50.2000">
    <property type="entry name" value="Glycogen Phosphorylase B"/>
    <property type="match status" value="2"/>
</dbReference>